<organism evidence="1 2">
    <name type="scientific">Heterorhabditis bacteriophora</name>
    <name type="common">Entomopathogenic nematode worm</name>
    <dbReference type="NCBI Taxonomy" id="37862"/>
    <lineage>
        <taxon>Eukaryota</taxon>
        <taxon>Metazoa</taxon>
        <taxon>Ecdysozoa</taxon>
        <taxon>Nematoda</taxon>
        <taxon>Chromadorea</taxon>
        <taxon>Rhabditida</taxon>
        <taxon>Rhabditina</taxon>
        <taxon>Rhabditomorpha</taxon>
        <taxon>Strongyloidea</taxon>
        <taxon>Heterorhabditidae</taxon>
        <taxon>Heterorhabditis</taxon>
    </lineage>
</organism>
<name>A0A1I7WBP5_HETBA</name>
<evidence type="ECO:0000313" key="1">
    <source>
        <dbReference type="Proteomes" id="UP000095283"/>
    </source>
</evidence>
<dbReference type="WBParaSite" id="Hba_02128">
    <property type="protein sequence ID" value="Hba_02128"/>
    <property type="gene ID" value="Hba_02128"/>
</dbReference>
<dbReference type="Proteomes" id="UP000095283">
    <property type="component" value="Unplaced"/>
</dbReference>
<evidence type="ECO:0000313" key="2">
    <source>
        <dbReference type="WBParaSite" id="Hba_02128"/>
    </source>
</evidence>
<reference evidence="2" key="1">
    <citation type="submission" date="2016-11" db="UniProtKB">
        <authorList>
            <consortium name="WormBaseParasite"/>
        </authorList>
    </citation>
    <scope>IDENTIFICATION</scope>
</reference>
<accession>A0A1I7WBP5</accession>
<protein>
    <submittedName>
        <fullName evidence="2">Uncharacterized protein</fullName>
    </submittedName>
</protein>
<dbReference type="AlphaFoldDB" id="A0A1I7WBP5"/>
<proteinExistence type="predicted"/>
<sequence length="123" mass="14696">MDNIAKQADIINLTITTYFSCFQGFQVITYKNIVSPLSKFTTPTQKLFFFQLFLHSRFVLLFFSLNKTTISAFSDRMTFLQRMVNFFWHHISKPFQRHFILKCYLEMFAKHGYEFDLKSTICS</sequence>
<keyword evidence="1" id="KW-1185">Reference proteome</keyword>